<feature type="compositionally biased region" description="Low complexity" evidence="10">
    <location>
        <begin position="646"/>
        <end position="657"/>
    </location>
</feature>
<dbReference type="InterPro" id="IPR002073">
    <property type="entry name" value="PDEase_catalytic_dom"/>
</dbReference>
<gene>
    <name evidence="12" type="ORF">TKK_013890</name>
</gene>
<evidence type="ECO:0000256" key="5">
    <source>
        <dbReference type="ARBA" id="ARBA00061458"/>
    </source>
</evidence>
<keyword evidence="3 8" id="KW-0479">Metal-binding</keyword>
<dbReference type="Pfam" id="PF00233">
    <property type="entry name" value="PDEase_I"/>
    <property type="match status" value="1"/>
</dbReference>
<comment type="pathway">
    <text evidence="2">Purine metabolism; 3',5'-cyclic AMP degradation; AMP from 3',5'-cyclic AMP: step 1/1.</text>
</comment>
<dbReference type="GO" id="GO:0004115">
    <property type="term" value="F:3',5'-cyclic-AMP phosphodiesterase activity"/>
    <property type="evidence" value="ECO:0007669"/>
    <property type="project" value="UniProtKB-EC"/>
</dbReference>
<feature type="compositionally biased region" description="Low complexity" evidence="10">
    <location>
        <begin position="781"/>
        <end position="800"/>
    </location>
</feature>
<evidence type="ECO:0000256" key="7">
    <source>
        <dbReference type="PIRSR" id="PIRSR623088-2"/>
    </source>
</evidence>
<dbReference type="EC" id="3.1.4.-" evidence="9"/>
<evidence type="ECO:0000313" key="12">
    <source>
        <dbReference type="EMBL" id="KAL3391419.1"/>
    </source>
</evidence>
<evidence type="ECO:0000313" key="13">
    <source>
        <dbReference type="Proteomes" id="UP001627154"/>
    </source>
</evidence>
<feature type="domain" description="PDEase" evidence="11">
    <location>
        <begin position="225"/>
        <end position="546"/>
    </location>
</feature>
<feature type="binding site" evidence="7">
    <location>
        <position position="450"/>
    </location>
    <ligand>
        <name>AMP</name>
        <dbReference type="ChEBI" id="CHEBI:456215"/>
    </ligand>
</feature>
<feature type="compositionally biased region" description="Gly residues" evidence="10">
    <location>
        <begin position="892"/>
        <end position="903"/>
    </location>
</feature>
<feature type="compositionally biased region" description="Polar residues" evidence="10">
    <location>
        <begin position="665"/>
        <end position="680"/>
    </location>
</feature>
<dbReference type="InterPro" id="IPR023174">
    <property type="entry name" value="PDEase_CS"/>
</dbReference>
<dbReference type="EMBL" id="JBJJXI010000110">
    <property type="protein sequence ID" value="KAL3391419.1"/>
    <property type="molecule type" value="Genomic_DNA"/>
</dbReference>
<dbReference type="CDD" id="cd00077">
    <property type="entry name" value="HDc"/>
    <property type="match status" value="1"/>
</dbReference>
<evidence type="ECO:0000256" key="2">
    <source>
        <dbReference type="ARBA" id="ARBA00004703"/>
    </source>
</evidence>
<evidence type="ECO:0000256" key="4">
    <source>
        <dbReference type="ARBA" id="ARBA00022801"/>
    </source>
</evidence>
<evidence type="ECO:0000256" key="6">
    <source>
        <dbReference type="PIRSR" id="PIRSR623088-1"/>
    </source>
</evidence>
<keyword evidence="4 9" id="KW-0378">Hydrolase</keyword>
<evidence type="ECO:0000256" key="1">
    <source>
        <dbReference type="ARBA" id="ARBA00000621"/>
    </source>
</evidence>
<keyword evidence="13" id="KW-1185">Reference proteome</keyword>
<sequence length="1169" mass="128980">MLRLFITSLTQKSNGNRGSGNNRSNNNDGRGGVGAEWHAGNEEQQEEEDNNDDDGSSTMTASPPKLPLDIIVPPAVLQRRGGMCLTGVIIRAFLQLSLSQATEVMLDQHDLVLRMSEEVIAAASEKRATLCTAEVDDYDDDEDEDDELAKEDADKEELEQRARAIIRRCSEAATAAEHSELEKQLLLRLDLSQHRHRHTGRFLTMHKRRRKRLTTRSLDQEPGLLDDIANGLVQCVLEKVAEWDFNAFTLENVAGGRSLPVLCVHLFHWYGLLEYFKLDVVNVWKLFSLIEEGYHSTNPYHNSIHAADVTQAMHCFLQVEKIRKHLSPLEIMAALIAAVTHDLDHPGVNQPFLVATSNHLATLYQNKSVLENHHWRSAIGCLLESGVADQLSEEIKPDLERRICELILATDITRQNEFLTRFEEYLGSELSMESEEHRHFILQIALKCADISNPCRPWDVQRKWAHKVCEEFFRQGDYERQLNLPVTAVCDRHNTSIPKIQHGFFQFIVLPLYKLLHQFIDDDFSKSLMKNLDFNHKQWLDMIKEAEEQASKRQHLEEELAKKSHQQQRDSSGSEALTDVVQISETIQEDSASLELPLSSSSPRGLVPPKASIQGRRHSVPISLLTLAPRPTTNRRESLPGGAPNQLSSRYSSLQQQYHHRSDGASPTQSISCHSQGQGTSASSSASPAPDRPVSAENLLPEPSIASIANSREAIRLSSLVQQQPWDHNALESQQATTNRQATLTRQQTFPPVQPFARMRYMSTTAEMSQCCTEVLLEGDSSSSRSNSPTSAAMPTTPMTHSGISSPSPQYLTVKPGLTGSSSGGELRRHSTPTQSKSRTPGSGRRFTTIPLTQEDQTAGTSLAGGKFFIGSPPDSPPRQASATPSSDSGSGSMGGGGGGAGTGEPRKSVDSVSLPGTKRDYSDTTREKSSKILKLMKENVDPRICVEEMTNKGAVLVPISNRRSASNQGWARRRGSAPVGLQARLDDGGVTTTMTSTANNRTIESCSRRGSVPADITAQPTEREMYPLNNNLHHASNNANNNTTTSATGSNNNGFGRITFDQGGTTTAILTSRRGSVPADISELRRNSSNISASGKTRRTGSKKLLRRRSSGGPEMFACAGDNADSSWRNKRELKREDMSNSSAQVKRRGSLPVDVLTISFSGRYVHR</sequence>
<feature type="compositionally biased region" description="Basic and acidic residues" evidence="10">
    <location>
        <begin position="550"/>
        <end position="562"/>
    </location>
</feature>
<evidence type="ECO:0000256" key="8">
    <source>
        <dbReference type="PIRSR" id="PIRSR623088-3"/>
    </source>
</evidence>
<feature type="compositionally biased region" description="Acidic residues" evidence="10">
    <location>
        <begin position="134"/>
        <end position="149"/>
    </location>
</feature>
<accession>A0ABD2WFE4</accession>
<feature type="binding site" evidence="8">
    <location>
        <position position="341"/>
    </location>
    <ligand>
        <name>Zn(2+)</name>
        <dbReference type="ChEBI" id="CHEBI:29105"/>
        <label>1</label>
    </ligand>
</feature>
<feature type="active site" description="Proton donor" evidence="6">
    <location>
        <position position="301"/>
    </location>
</feature>
<feature type="region of interest" description="Disordered" evidence="10">
    <location>
        <begin position="550"/>
        <end position="576"/>
    </location>
</feature>
<feature type="compositionally biased region" description="Basic residues" evidence="10">
    <location>
        <begin position="1097"/>
        <end position="1111"/>
    </location>
</feature>
<feature type="region of interest" description="Disordered" evidence="10">
    <location>
        <begin position="134"/>
        <end position="156"/>
    </location>
</feature>
<reference evidence="12 13" key="1">
    <citation type="journal article" date="2024" name="bioRxiv">
        <title>A reference genome for Trichogramma kaykai: A tiny desert-dwelling parasitoid wasp with competing sex-ratio distorters.</title>
        <authorList>
            <person name="Culotta J."/>
            <person name="Lindsey A.R."/>
        </authorList>
    </citation>
    <scope>NUCLEOTIDE SEQUENCE [LARGE SCALE GENOMIC DNA]</scope>
    <source>
        <strain evidence="12 13">KSX58</strain>
    </source>
</reference>
<comment type="catalytic activity">
    <reaction evidence="1">
        <text>3',5'-cyclic AMP + H2O = AMP + H(+)</text>
        <dbReference type="Rhea" id="RHEA:25277"/>
        <dbReference type="ChEBI" id="CHEBI:15377"/>
        <dbReference type="ChEBI" id="CHEBI:15378"/>
        <dbReference type="ChEBI" id="CHEBI:58165"/>
        <dbReference type="ChEBI" id="CHEBI:456215"/>
        <dbReference type="EC" id="3.1.4.53"/>
    </reaction>
</comment>
<dbReference type="FunFam" id="1.10.1300.10:FF:000004">
    <property type="entry name" value="Phosphodiesterase"/>
    <property type="match status" value="1"/>
</dbReference>
<comment type="similarity">
    <text evidence="5">Belongs to the cyclic nucleotide phosphodiesterase family. PDE7 subfamily.</text>
</comment>
<dbReference type="AlphaFoldDB" id="A0ABD2WFE4"/>
<feature type="compositionally biased region" description="Polar residues" evidence="10">
    <location>
        <begin position="802"/>
        <end position="811"/>
    </location>
</feature>
<feature type="compositionally biased region" description="Low complexity" evidence="10">
    <location>
        <begin position="13"/>
        <end position="28"/>
    </location>
</feature>
<dbReference type="PROSITE" id="PS51845">
    <property type="entry name" value="PDEASE_I_2"/>
    <property type="match status" value="1"/>
</dbReference>
<feature type="compositionally biased region" description="Low complexity" evidence="10">
    <location>
        <begin position="592"/>
        <end position="609"/>
    </location>
</feature>
<evidence type="ECO:0000259" key="11">
    <source>
        <dbReference type="PROSITE" id="PS51845"/>
    </source>
</evidence>
<feature type="compositionally biased region" description="Low complexity" evidence="10">
    <location>
        <begin position="681"/>
        <end position="696"/>
    </location>
</feature>
<organism evidence="12 13">
    <name type="scientific">Trichogramma kaykai</name>
    <dbReference type="NCBI Taxonomy" id="54128"/>
    <lineage>
        <taxon>Eukaryota</taxon>
        <taxon>Metazoa</taxon>
        <taxon>Ecdysozoa</taxon>
        <taxon>Arthropoda</taxon>
        <taxon>Hexapoda</taxon>
        <taxon>Insecta</taxon>
        <taxon>Pterygota</taxon>
        <taxon>Neoptera</taxon>
        <taxon>Endopterygota</taxon>
        <taxon>Hymenoptera</taxon>
        <taxon>Apocrita</taxon>
        <taxon>Proctotrupomorpha</taxon>
        <taxon>Chalcidoidea</taxon>
        <taxon>Trichogrammatidae</taxon>
        <taxon>Trichogramma</taxon>
    </lineage>
</organism>
<dbReference type="InterPro" id="IPR003607">
    <property type="entry name" value="HD/PDEase_dom"/>
</dbReference>
<feature type="binding site" evidence="8">
    <location>
        <position position="342"/>
    </location>
    <ligand>
        <name>Zn(2+)</name>
        <dbReference type="ChEBI" id="CHEBI:29105"/>
        <label>1</label>
    </ligand>
</feature>
<dbReference type="Proteomes" id="UP001627154">
    <property type="component" value="Unassembled WGS sequence"/>
</dbReference>
<dbReference type="PROSITE" id="PS00126">
    <property type="entry name" value="PDEASE_I_1"/>
    <property type="match status" value="1"/>
</dbReference>
<feature type="binding site" evidence="7">
    <location>
        <position position="501"/>
    </location>
    <ligand>
        <name>AMP</name>
        <dbReference type="ChEBI" id="CHEBI:456215"/>
    </ligand>
</feature>
<protein>
    <recommendedName>
        <fullName evidence="9">Phosphodiesterase</fullName>
        <ecNumber evidence="9">3.1.4.-</ecNumber>
    </recommendedName>
</protein>
<dbReference type="SMART" id="SM00471">
    <property type="entry name" value="HDc"/>
    <property type="match status" value="1"/>
</dbReference>
<evidence type="ECO:0000256" key="3">
    <source>
        <dbReference type="ARBA" id="ARBA00022723"/>
    </source>
</evidence>
<dbReference type="PANTHER" id="PTHR11347">
    <property type="entry name" value="CYCLIC NUCLEOTIDE PHOSPHODIESTERASE"/>
    <property type="match status" value="1"/>
</dbReference>
<feature type="compositionally biased region" description="Basic and acidic residues" evidence="10">
    <location>
        <begin position="918"/>
        <end position="929"/>
    </location>
</feature>
<name>A0ABD2WFE4_9HYME</name>
<dbReference type="PRINTS" id="PR00387">
    <property type="entry name" value="PDIESTERASE1"/>
</dbReference>
<feature type="binding site" evidence="8">
    <location>
        <position position="342"/>
    </location>
    <ligand>
        <name>Zn(2+)</name>
        <dbReference type="ChEBI" id="CHEBI:29105"/>
        <label>2</label>
    </ligand>
</feature>
<feature type="binding site" evidence="7">
    <location>
        <position position="342"/>
    </location>
    <ligand>
        <name>AMP</name>
        <dbReference type="ChEBI" id="CHEBI:456215"/>
    </ligand>
</feature>
<dbReference type="InterPro" id="IPR023088">
    <property type="entry name" value="PDEase"/>
</dbReference>
<dbReference type="SUPFAM" id="SSF109604">
    <property type="entry name" value="HD-domain/PDEase-like"/>
    <property type="match status" value="1"/>
</dbReference>
<dbReference type="InterPro" id="IPR036971">
    <property type="entry name" value="PDEase_catalytic_dom_sf"/>
</dbReference>
<feature type="region of interest" description="Disordered" evidence="10">
    <location>
        <begin position="1087"/>
        <end position="1115"/>
    </location>
</feature>
<evidence type="ECO:0000256" key="9">
    <source>
        <dbReference type="RuleBase" id="RU363067"/>
    </source>
</evidence>
<feature type="compositionally biased region" description="Polar residues" evidence="10">
    <location>
        <begin position="832"/>
        <end position="841"/>
    </location>
</feature>
<dbReference type="Gene3D" id="1.10.1300.10">
    <property type="entry name" value="3'5'-cyclic nucleotide phosphodiesterase, catalytic domain"/>
    <property type="match status" value="1"/>
</dbReference>
<feature type="region of interest" description="Disordered" evidence="10">
    <location>
        <begin position="777"/>
        <end position="929"/>
    </location>
</feature>
<feature type="compositionally biased region" description="Acidic residues" evidence="10">
    <location>
        <begin position="43"/>
        <end position="55"/>
    </location>
</feature>
<comment type="cofactor">
    <cofactor evidence="9">
        <name>a divalent metal cation</name>
        <dbReference type="ChEBI" id="CHEBI:60240"/>
    </cofactor>
    <text evidence="9">Binds 2 divalent metal cations per subunit. Site 1 may preferentially bind zinc ions, while site 2 has a preference for magnesium and/or manganese ions.</text>
</comment>
<comment type="caution">
    <text evidence="12">The sequence shown here is derived from an EMBL/GenBank/DDBJ whole genome shotgun (WGS) entry which is preliminary data.</text>
</comment>
<dbReference type="GO" id="GO:0046872">
    <property type="term" value="F:metal ion binding"/>
    <property type="evidence" value="ECO:0007669"/>
    <property type="project" value="UniProtKB-KW"/>
</dbReference>
<evidence type="ECO:0000256" key="10">
    <source>
        <dbReference type="SAM" id="MobiDB-lite"/>
    </source>
</evidence>
<proteinExistence type="inferred from homology"/>
<feature type="region of interest" description="Disordered" evidence="10">
    <location>
        <begin position="9"/>
        <end position="67"/>
    </location>
</feature>
<feature type="binding site" evidence="7">
    <location>
        <begin position="301"/>
        <end position="305"/>
    </location>
    <ligand>
        <name>AMP</name>
        <dbReference type="ChEBI" id="CHEBI:456215"/>
    </ligand>
</feature>
<feature type="region of interest" description="Disordered" evidence="10">
    <location>
        <begin position="592"/>
        <end position="697"/>
    </location>
</feature>
<feature type="binding site" evidence="8">
    <location>
        <position position="305"/>
    </location>
    <ligand>
        <name>Zn(2+)</name>
        <dbReference type="ChEBI" id="CHEBI:29105"/>
        <label>1</label>
    </ligand>
</feature>
<feature type="binding site" evidence="8">
    <location>
        <position position="450"/>
    </location>
    <ligand>
        <name>Zn(2+)</name>
        <dbReference type="ChEBI" id="CHEBI:29105"/>
        <label>1</label>
    </ligand>
</feature>
<feature type="compositionally biased region" description="Polar residues" evidence="10">
    <location>
        <begin position="850"/>
        <end position="861"/>
    </location>
</feature>